<accession>A0A9Q3INY0</accession>
<reference evidence="1" key="1">
    <citation type="submission" date="2021-03" db="EMBL/GenBank/DDBJ databases">
        <title>Draft genome sequence of rust myrtle Austropuccinia psidii MF-1, a brazilian biotype.</title>
        <authorList>
            <person name="Quecine M.C."/>
            <person name="Pachon D.M.R."/>
            <person name="Bonatelli M.L."/>
            <person name="Correr F.H."/>
            <person name="Franceschini L.M."/>
            <person name="Leite T.F."/>
            <person name="Margarido G.R.A."/>
            <person name="Almeida C.A."/>
            <person name="Ferrarezi J.A."/>
            <person name="Labate C.A."/>
        </authorList>
    </citation>
    <scope>NUCLEOTIDE SEQUENCE</scope>
    <source>
        <strain evidence="1">MF-1</strain>
    </source>
</reference>
<proteinExistence type="predicted"/>
<keyword evidence="2" id="KW-1185">Reference proteome</keyword>
<organism evidence="1 2">
    <name type="scientific">Austropuccinia psidii MF-1</name>
    <dbReference type="NCBI Taxonomy" id="1389203"/>
    <lineage>
        <taxon>Eukaryota</taxon>
        <taxon>Fungi</taxon>
        <taxon>Dikarya</taxon>
        <taxon>Basidiomycota</taxon>
        <taxon>Pucciniomycotina</taxon>
        <taxon>Pucciniomycetes</taxon>
        <taxon>Pucciniales</taxon>
        <taxon>Sphaerophragmiaceae</taxon>
        <taxon>Austropuccinia</taxon>
    </lineage>
</organism>
<dbReference type="EMBL" id="AVOT02052411">
    <property type="protein sequence ID" value="MBW0547331.1"/>
    <property type="molecule type" value="Genomic_DNA"/>
</dbReference>
<name>A0A9Q3INY0_9BASI</name>
<gene>
    <name evidence="1" type="ORF">O181_087046</name>
</gene>
<sequence>MMIQIQEQKSQRNTAHRDWVTALPQEGDRRLDAFLFLVDRKNNSNSEDMFRRFCSHGLELKDSDGFTHYWCMLIPALELAHETSILSSTGKTPEMLEKRLEPTTTL</sequence>
<dbReference type="AlphaFoldDB" id="A0A9Q3INY0"/>
<protein>
    <submittedName>
        <fullName evidence="1">Uncharacterized protein</fullName>
    </submittedName>
</protein>
<dbReference type="OrthoDB" id="3341476at2759"/>
<dbReference type="Proteomes" id="UP000765509">
    <property type="component" value="Unassembled WGS sequence"/>
</dbReference>
<evidence type="ECO:0000313" key="2">
    <source>
        <dbReference type="Proteomes" id="UP000765509"/>
    </source>
</evidence>
<evidence type="ECO:0000313" key="1">
    <source>
        <dbReference type="EMBL" id="MBW0547331.1"/>
    </source>
</evidence>
<comment type="caution">
    <text evidence="1">The sequence shown here is derived from an EMBL/GenBank/DDBJ whole genome shotgun (WGS) entry which is preliminary data.</text>
</comment>